<keyword evidence="2" id="KW-1003">Cell membrane</keyword>
<evidence type="ECO:0000256" key="3">
    <source>
        <dbReference type="ARBA" id="ARBA00022679"/>
    </source>
</evidence>
<keyword evidence="3" id="KW-0808">Transferase</keyword>
<sequence length="492" mass="53558">MTSDASSLTSPTRRLGWGITLIGVFLATRVLNIWFWRMPGVDFVQNDVSYYGYWVWCLLGDGSSHERCRSALDGAGVMTEYPLPAVWFLELVYTLGGTLPPWLPWVLLFLAVTAVASHALLRARRRPRAASWSTLLLLLAALALWFFAALPTRASAFNTWLPLFALTMLLLDALVAVLLHRHGSVRAALFWILFIGACGPIVWFRFDILTAAAVALACLWLTRHPFTSGALVGFGAAIKLWPALLILPMSSSDPQVRGRARSRLLGFITLGGLLGLASLAFGGWSRSVSPIAWQSDRGLQIESIPATPIHVLRAWTDDTSWSLELSPYNAIELFGPATEHLLRVSTLLTLGSVVLTLLLTWRLFRNVPSNSSRHTQAVLLSVLAIVLATIIANKTLSPQYVQWLAGPLAACLALPTAGWLKRPLLVASALMLAVAVLTHHTYPWGAQGIMAVPSPSGPEIASLVGRNLLLMLLLGLVGGLAWRATAASEKFR</sequence>
<keyword evidence="4 8" id="KW-0812">Transmembrane</keyword>
<feature type="transmembrane region" description="Helical" evidence="8">
    <location>
        <begin position="463"/>
        <end position="482"/>
    </location>
</feature>
<feature type="transmembrane region" description="Helical" evidence="8">
    <location>
        <begin position="400"/>
        <end position="417"/>
    </location>
</feature>
<dbReference type="AlphaFoldDB" id="A0A3P1TCQ6"/>
<dbReference type="GO" id="GO:0005886">
    <property type="term" value="C:plasma membrane"/>
    <property type="evidence" value="ECO:0007669"/>
    <property type="project" value="UniProtKB-SubCell"/>
</dbReference>
<feature type="transmembrane region" description="Helical" evidence="8">
    <location>
        <begin position="226"/>
        <end position="244"/>
    </location>
</feature>
<keyword evidence="6 8" id="KW-0472">Membrane</keyword>
<organism evidence="9 10">
    <name type="scientific">Arachnia propionica</name>
    <dbReference type="NCBI Taxonomy" id="1750"/>
    <lineage>
        <taxon>Bacteria</taxon>
        <taxon>Bacillati</taxon>
        <taxon>Actinomycetota</taxon>
        <taxon>Actinomycetes</taxon>
        <taxon>Propionibacteriales</taxon>
        <taxon>Propionibacteriaceae</taxon>
        <taxon>Arachnia</taxon>
    </lineage>
</organism>
<dbReference type="RefSeq" id="WP_124841776.1">
    <property type="nucleotide sequence ID" value="NZ_RQZG01000001.1"/>
</dbReference>
<evidence type="ECO:0000313" key="10">
    <source>
        <dbReference type="Proteomes" id="UP000280819"/>
    </source>
</evidence>
<reference evidence="9 10" key="1">
    <citation type="submission" date="2018-11" db="EMBL/GenBank/DDBJ databases">
        <title>Genomes From Bacteria Associated with the Canine Oral Cavity: a Test Case for Automated Genome-Based Taxonomic Assignment.</title>
        <authorList>
            <person name="Coil D.A."/>
            <person name="Jospin G."/>
            <person name="Darling A.E."/>
            <person name="Wallis C."/>
            <person name="Davis I.J."/>
            <person name="Harris S."/>
            <person name="Eisen J.A."/>
            <person name="Holcombe L.J."/>
            <person name="O'Flynn C."/>
        </authorList>
    </citation>
    <scope>NUCLEOTIDE SEQUENCE [LARGE SCALE GENOMIC DNA]</scope>
    <source>
        <strain evidence="9 10">OH887_COT-365</strain>
    </source>
</reference>
<proteinExistence type="inferred from homology"/>
<evidence type="ECO:0000256" key="5">
    <source>
        <dbReference type="ARBA" id="ARBA00022989"/>
    </source>
</evidence>
<dbReference type="Proteomes" id="UP000280819">
    <property type="component" value="Unassembled WGS sequence"/>
</dbReference>
<dbReference type="GO" id="GO:0016758">
    <property type="term" value="F:hexosyltransferase activity"/>
    <property type="evidence" value="ECO:0007669"/>
    <property type="project" value="InterPro"/>
</dbReference>
<dbReference type="EMBL" id="RQZG01000001">
    <property type="protein sequence ID" value="RRD07058.1"/>
    <property type="molecule type" value="Genomic_DNA"/>
</dbReference>
<comment type="similarity">
    <text evidence="7">Belongs to the glycosyltransferase 87 family.</text>
</comment>
<evidence type="ECO:0000256" key="7">
    <source>
        <dbReference type="ARBA" id="ARBA00024033"/>
    </source>
</evidence>
<feature type="transmembrane region" description="Helical" evidence="8">
    <location>
        <begin position="424"/>
        <end position="443"/>
    </location>
</feature>
<evidence type="ECO:0000256" key="6">
    <source>
        <dbReference type="ARBA" id="ARBA00023136"/>
    </source>
</evidence>
<feature type="transmembrane region" description="Helical" evidence="8">
    <location>
        <begin position="344"/>
        <end position="364"/>
    </location>
</feature>
<evidence type="ECO:0000256" key="2">
    <source>
        <dbReference type="ARBA" id="ARBA00022475"/>
    </source>
</evidence>
<feature type="transmembrane region" description="Helical" evidence="8">
    <location>
        <begin position="15"/>
        <end position="36"/>
    </location>
</feature>
<feature type="transmembrane region" description="Helical" evidence="8">
    <location>
        <begin position="264"/>
        <end position="284"/>
    </location>
</feature>
<evidence type="ECO:0000313" key="9">
    <source>
        <dbReference type="EMBL" id="RRD07058.1"/>
    </source>
</evidence>
<evidence type="ECO:0000256" key="8">
    <source>
        <dbReference type="SAM" id="Phobius"/>
    </source>
</evidence>
<dbReference type="InterPro" id="IPR018584">
    <property type="entry name" value="GT87"/>
</dbReference>
<comment type="caution">
    <text evidence="9">The sequence shown here is derived from an EMBL/GenBank/DDBJ whole genome shotgun (WGS) entry which is preliminary data.</text>
</comment>
<dbReference type="Pfam" id="PF09594">
    <property type="entry name" value="GT87"/>
    <property type="match status" value="1"/>
</dbReference>
<name>A0A3P1TCQ6_9ACTN</name>
<feature type="transmembrane region" description="Helical" evidence="8">
    <location>
        <begin position="130"/>
        <end position="148"/>
    </location>
</feature>
<feature type="transmembrane region" description="Helical" evidence="8">
    <location>
        <begin position="187"/>
        <end position="206"/>
    </location>
</feature>
<dbReference type="OrthoDB" id="581198at2"/>
<keyword evidence="5 8" id="KW-1133">Transmembrane helix</keyword>
<evidence type="ECO:0000256" key="4">
    <source>
        <dbReference type="ARBA" id="ARBA00022692"/>
    </source>
</evidence>
<accession>A0A3P1TCQ6</accession>
<feature type="transmembrane region" description="Helical" evidence="8">
    <location>
        <begin position="376"/>
        <end position="394"/>
    </location>
</feature>
<gene>
    <name evidence="9" type="ORF">EII34_00755</name>
</gene>
<protein>
    <submittedName>
        <fullName evidence="9">DUF2029 domain-containing protein</fullName>
    </submittedName>
</protein>
<feature type="transmembrane region" description="Helical" evidence="8">
    <location>
        <begin position="102"/>
        <end position="121"/>
    </location>
</feature>
<evidence type="ECO:0000256" key="1">
    <source>
        <dbReference type="ARBA" id="ARBA00004651"/>
    </source>
</evidence>
<comment type="subcellular location">
    <subcellularLocation>
        <location evidence="1">Cell membrane</location>
        <topology evidence="1">Multi-pass membrane protein</topology>
    </subcellularLocation>
</comment>
<feature type="transmembrane region" description="Helical" evidence="8">
    <location>
        <begin position="160"/>
        <end position="180"/>
    </location>
</feature>